<dbReference type="InterPro" id="IPR009057">
    <property type="entry name" value="Homeodomain-like_sf"/>
</dbReference>
<dbReference type="GO" id="GO:0003677">
    <property type="term" value="F:DNA binding"/>
    <property type="evidence" value="ECO:0007669"/>
    <property type="project" value="UniProtKB-UniRule"/>
</dbReference>
<dbReference type="PROSITE" id="PS50977">
    <property type="entry name" value="HTH_TETR_2"/>
    <property type="match status" value="1"/>
</dbReference>
<evidence type="ECO:0000256" key="2">
    <source>
        <dbReference type="PROSITE-ProRule" id="PRU00335"/>
    </source>
</evidence>
<evidence type="ECO:0000313" key="5">
    <source>
        <dbReference type="EMBL" id="MBR7618509.1"/>
    </source>
</evidence>
<evidence type="ECO:0000256" key="3">
    <source>
        <dbReference type="SAM" id="MobiDB-lite"/>
    </source>
</evidence>
<keyword evidence="1 2" id="KW-0238">DNA-binding</keyword>
<dbReference type="AlphaFoldDB" id="A0A941CZ30"/>
<dbReference type="SUPFAM" id="SSF46689">
    <property type="entry name" value="Homeodomain-like"/>
    <property type="match status" value="1"/>
</dbReference>
<reference evidence="5" key="1">
    <citation type="submission" date="2021-04" db="EMBL/GenBank/DDBJ databases">
        <title>Draft genome assembly of strain Phenylobacterium sp. 20VBR1 using MiniION and Illumina platforms.</title>
        <authorList>
            <person name="Thomas F.A."/>
            <person name="Krishnan K.P."/>
            <person name="Sinha R.K."/>
        </authorList>
    </citation>
    <scope>NUCLEOTIDE SEQUENCE</scope>
    <source>
        <strain evidence="5">20VBR1</strain>
    </source>
</reference>
<gene>
    <name evidence="5" type="ORF">JKL49_03830</name>
</gene>
<accession>A0A941CZ30</accession>
<sequence>MANLADLKIAEPGGSSDGRRRRGEDNRARIVAAMLEIVQSGEVAPSAEQVAVRADVGLRTVFRHFSDMDSLYREMSEAIEAEVQSVADQPFRAPDWRGRVVELVGRRGAAFEKIGPFRKAADAFRHRSRFLGDDASRLSQRLRKILERVVDGAVDGHTLEALDLLLSFEAWSRLREEQGLSVEQTQGVLEAAARRLIA</sequence>
<dbReference type="EMBL" id="JAGSGD010000001">
    <property type="protein sequence ID" value="MBR7618509.1"/>
    <property type="molecule type" value="Genomic_DNA"/>
</dbReference>
<evidence type="ECO:0000259" key="4">
    <source>
        <dbReference type="PROSITE" id="PS50977"/>
    </source>
</evidence>
<name>A0A941CZ30_9CAUL</name>
<comment type="caution">
    <text evidence="5">The sequence shown here is derived from an EMBL/GenBank/DDBJ whole genome shotgun (WGS) entry which is preliminary data.</text>
</comment>
<dbReference type="RefSeq" id="WP_215338387.1">
    <property type="nucleotide sequence ID" value="NZ_JAGSGD010000001.1"/>
</dbReference>
<feature type="domain" description="HTH tetR-type" evidence="4">
    <location>
        <begin position="24"/>
        <end position="83"/>
    </location>
</feature>
<protein>
    <submittedName>
        <fullName evidence="5">TetR/AcrR family transcriptional regulator</fullName>
    </submittedName>
</protein>
<dbReference type="Gene3D" id="1.10.357.10">
    <property type="entry name" value="Tetracycline Repressor, domain 2"/>
    <property type="match status" value="1"/>
</dbReference>
<proteinExistence type="predicted"/>
<dbReference type="Proteomes" id="UP000622580">
    <property type="component" value="Unassembled WGS sequence"/>
</dbReference>
<feature type="region of interest" description="Disordered" evidence="3">
    <location>
        <begin position="1"/>
        <end position="24"/>
    </location>
</feature>
<feature type="DNA-binding region" description="H-T-H motif" evidence="2">
    <location>
        <begin position="46"/>
        <end position="65"/>
    </location>
</feature>
<keyword evidence="6" id="KW-1185">Reference proteome</keyword>
<organism evidence="5 6">
    <name type="scientific">Phenylobacterium glaciei</name>
    <dbReference type="NCBI Taxonomy" id="2803784"/>
    <lineage>
        <taxon>Bacteria</taxon>
        <taxon>Pseudomonadati</taxon>
        <taxon>Pseudomonadota</taxon>
        <taxon>Alphaproteobacteria</taxon>
        <taxon>Caulobacterales</taxon>
        <taxon>Caulobacteraceae</taxon>
        <taxon>Phenylobacterium</taxon>
    </lineage>
</organism>
<evidence type="ECO:0000256" key="1">
    <source>
        <dbReference type="ARBA" id="ARBA00023125"/>
    </source>
</evidence>
<evidence type="ECO:0000313" key="6">
    <source>
        <dbReference type="Proteomes" id="UP000622580"/>
    </source>
</evidence>
<dbReference type="InterPro" id="IPR001647">
    <property type="entry name" value="HTH_TetR"/>
</dbReference>